<evidence type="ECO:0000313" key="3">
    <source>
        <dbReference type="Proteomes" id="UP001444071"/>
    </source>
</evidence>
<feature type="region of interest" description="Disordered" evidence="1">
    <location>
        <begin position="1"/>
        <end position="56"/>
    </location>
</feature>
<sequence>MIIKMRNTCRTQRRSPQQHLVVEEGKQVRQRLHTLTPPPSQQPPPGGPEGPACDDKKIRIRDGSKMKDLGTILRTVTSPINQVLPTPPTSTRGHDPTDRVGRMTLEVQGGRRGLARGAERAGTDRLEPGNMKNGVNTEMNWQPETN</sequence>
<feature type="compositionally biased region" description="Pro residues" evidence="1">
    <location>
        <begin position="36"/>
        <end position="48"/>
    </location>
</feature>
<keyword evidence="3" id="KW-1185">Reference proteome</keyword>
<reference evidence="2 3" key="1">
    <citation type="submission" date="2021-06" db="EMBL/GenBank/DDBJ databases">
        <authorList>
            <person name="Palmer J.M."/>
        </authorList>
    </citation>
    <scope>NUCLEOTIDE SEQUENCE [LARGE SCALE GENOMIC DNA]</scope>
    <source>
        <strain evidence="2 3">XR_2019</strain>
        <tissue evidence="2">Muscle</tissue>
    </source>
</reference>
<organism evidence="2 3">
    <name type="scientific">Xenotaenia resolanae</name>
    <dbReference type="NCBI Taxonomy" id="208358"/>
    <lineage>
        <taxon>Eukaryota</taxon>
        <taxon>Metazoa</taxon>
        <taxon>Chordata</taxon>
        <taxon>Craniata</taxon>
        <taxon>Vertebrata</taxon>
        <taxon>Euteleostomi</taxon>
        <taxon>Actinopterygii</taxon>
        <taxon>Neopterygii</taxon>
        <taxon>Teleostei</taxon>
        <taxon>Neoteleostei</taxon>
        <taxon>Acanthomorphata</taxon>
        <taxon>Ovalentaria</taxon>
        <taxon>Atherinomorphae</taxon>
        <taxon>Cyprinodontiformes</taxon>
        <taxon>Goodeidae</taxon>
        <taxon>Xenotaenia</taxon>
    </lineage>
</organism>
<dbReference type="Proteomes" id="UP001444071">
    <property type="component" value="Unassembled WGS sequence"/>
</dbReference>
<accession>A0ABV0WWX0</accession>
<proteinExistence type="predicted"/>
<feature type="compositionally biased region" description="Polar residues" evidence="1">
    <location>
        <begin position="133"/>
        <end position="146"/>
    </location>
</feature>
<evidence type="ECO:0000313" key="2">
    <source>
        <dbReference type="EMBL" id="MEQ2273979.1"/>
    </source>
</evidence>
<feature type="compositionally biased region" description="Basic and acidic residues" evidence="1">
    <location>
        <begin position="92"/>
        <end position="101"/>
    </location>
</feature>
<comment type="caution">
    <text evidence="2">The sequence shown here is derived from an EMBL/GenBank/DDBJ whole genome shotgun (WGS) entry which is preliminary data.</text>
</comment>
<feature type="region of interest" description="Disordered" evidence="1">
    <location>
        <begin position="78"/>
        <end position="146"/>
    </location>
</feature>
<feature type="compositionally biased region" description="Polar residues" evidence="1">
    <location>
        <begin position="8"/>
        <end position="18"/>
    </location>
</feature>
<evidence type="ECO:0000256" key="1">
    <source>
        <dbReference type="SAM" id="MobiDB-lite"/>
    </source>
</evidence>
<name>A0ABV0WWX0_9TELE</name>
<feature type="compositionally biased region" description="Basic and acidic residues" evidence="1">
    <location>
        <begin position="117"/>
        <end position="127"/>
    </location>
</feature>
<protein>
    <submittedName>
        <fullName evidence="2">Uncharacterized protein</fullName>
    </submittedName>
</protein>
<gene>
    <name evidence="2" type="ORF">XENORESO_011982</name>
</gene>
<dbReference type="EMBL" id="JAHRIM010073775">
    <property type="protein sequence ID" value="MEQ2273979.1"/>
    <property type="molecule type" value="Genomic_DNA"/>
</dbReference>